<protein>
    <submittedName>
        <fullName evidence="2">Uncharacterized protein LOC107770706</fullName>
    </submittedName>
</protein>
<dbReference type="RefSeq" id="XP_075098967.1">
    <property type="nucleotide sequence ID" value="XM_075242866.1"/>
</dbReference>
<evidence type="ECO:0000313" key="1">
    <source>
        <dbReference type="Proteomes" id="UP000790787"/>
    </source>
</evidence>
<dbReference type="Proteomes" id="UP000790787">
    <property type="component" value="Chromosome 22"/>
</dbReference>
<gene>
    <name evidence="2" type="primary">LOC107770706</name>
</gene>
<name>A0AC58TP15_TOBAC</name>
<organism evidence="1 2">
    <name type="scientific">Nicotiana tabacum</name>
    <name type="common">Common tobacco</name>
    <dbReference type="NCBI Taxonomy" id="4097"/>
    <lineage>
        <taxon>Eukaryota</taxon>
        <taxon>Viridiplantae</taxon>
        <taxon>Streptophyta</taxon>
        <taxon>Embryophyta</taxon>
        <taxon>Tracheophyta</taxon>
        <taxon>Spermatophyta</taxon>
        <taxon>Magnoliopsida</taxon>
        <taxon>eudicotyledons</taxon>
        <taxon>Gunneridae</taxon>
        <taxon>Pentapetalae</taxon>
        <taxon>asterids</taxon>
        <taxon>lamiids</taxon>
        <taxon>Solanales</taxon>
        <taxon>Solanaceae</taxon>
        <taxon>Nicotianoideae</taxon>
        <taxon>Nicotianeae</taxon>
        <taxon>Nicotiana</taxon>
    </lineage>
</organism>
<proteinExistence type="predicted"/>
<evidence type="ECO:0000313" key="2">
    <source>
        <dbReference type="RefSeq" id="XP_075098967.1"/>
    </source>
</evidence>
<accession>A0AC58TP15</accession>
<keyword evidence="1" id="KW-1185">Reference proteome</keyword>
<sequence length="755" mass="87594">MTLFNKGDRNTSFFHNHVNGKRQKLQLKRIQVSNGSWIEDQEALAKAAVEFYERQFSQEDDPADFSLLANAPATVTRQQNIHLCSYPSMEKVQQAVFQLSGKSASGPYGLESLLPSLISSNQSGFLKGRNQSGFMKGRSIFENILLTQEIVTDIRLRAKHVNVVIKLDMTKAYDRVFWKFLLHSSRVFKSSRGVKQGDPLSPTLFILSVEVLSRSLHKLFEDKSFVGFGMPKWTDQLNHLAYADDTIIFVSAHPDSREKIMTVLKDYEKTSGQLINKAKRSYYMHANAANVLFQTVGAITCFSRGTFPFTYLGCPIFYTKRGKEYYDDLVQKVKAKLYSWKVLDPTKNIIVHFHKMFARFFWSTKEEGRSRHWASWQNLCLPKEEGRLGGLGFRSLFDVSKSLFAKLWWRFRTTKSLWSNFMWNKYFKKKIPKTVQFRGGSHIWSQMLNARQEVEHEIWWEMKDGTTNILHENWTGLRALYHFLPPNFHINEELQEVVQLRQDSGWNEELIEQKFSEDIADHIKFTVGSACHLVRHRANVNPEIRNMWVKGIPGGKGMVEFFLMPEVETFVSSNTCNHNLGAMEDEEHQQEWRSSTRYNWLPHMPPLWPDIIRCLEGYKPIMVTKRVTWQVPHNGWYKCNTDEASRGNPGPSSIVFCVRNSEENLVYARATNIVAEAKAIRDGLHYYVKHDLHPLIIETDSLVMRKIIYRWGMGSSMVHFSFILSLNCLVQRRDYSTLTNHKCLILGLGYLNGKQ</sequence>
<reference evidence="2" key="2">
    <citation type="submission" date="2025-08" db="UniProtKB">
        <authorList>
            <consortium name="RefSeq"/>
        </authorList>
    </citation>
    <scope>IDENTIFICATION</scope>
    <source>
        <tissue evidence="2">Leaf</tissue>
    </source>
</reference>
<reference evidence="1" key="1">
    <citation type="journal article" date="2014" name="Nat. Commun.">
        <title>The tobacco genome sequence and its comparison with those of tomato and potato.</title>
        <authorList>
            <person name="Sierro N."/>
            <person name="Battey J.N."/>
            <person name="Ouadi S."/>
            <person name="Bakaher N."/>
            <person name="Bovet L."/>
            <person name="Willig A."/>
            <person name="Goepfert S."/>
            <person name="Peitsch M.C."/>
            <person name="Ivanov N.V."/>
        </authorList>
    </citation>
    <scope>NUCLEOTIDE SEQUENCE [LARGE SCALE GENOMIC DNA]</scope>
</reference>